<protein>
    <submittedName>
        <fullName evidence="2">Uncharacterized protein</fullName>
    </submittedName>
</protein>
<evidence type="ECO:0000256" key="1">
    <source>
        <dbReference type="SAM" id="MobiDB-lite"/>
    </source>
</evidence>
<dbReference type="InParanoid" id="A0A0C3H558"/>
<keyword evidence="3" id="KW-1185">Reference proteome</keyword>
<dbReference type="OrthoDB" id="5421769at2759"/>
<sequence>MNYATKDDISPYQMLVKAALLKQSIEKVKATLTPDARDLWIRKKDMTILLFDASTHSLTTINLWWLRKYVLAAVDCAESPSDGTTGLRGEEQCAYRPSDTVS</sequence>
<accession>A0A0C3H558</accession>
<gene>
    <name evidence="2" type="ORF">OIDMADRAFT_26034</name>
</gene>
<reference evidence="3" key="2">
    <citation type="submission" date="2015-01" db="EMBL/GenBank/DDBJ databases">
        <title>Evolutionary Origins and Diversification of the Mycorrhizal Mutualists.</title>
        <authorList>
            <consortium name="DOE Joint Genome Institute"/>
            <consortium name="Mycorrhizal Genomics Consortium"/>
            <person name="Kohler A."/>
            <person name="Kuo A."/>
            <person name="Nagy L.G."/>
            <person name="Floudas D."/>
            <person name="Copeland A."/>
            <person name="Barry K.W."/>
            <person name="Cichocki N."/>
            <person name="Veneault-Fourrey C."/>
            <person name="LaButti K."/>
            <person name="Lindquist E.A."/>
            <person name="Lipzen A."/>
            <person name="Lundell T."/>
            <person name="Morin E."/>
            <person name="Murat C."/>
            <person name="Riley R."/>
            <person name="Ohm R."/>
            <person name="Sun H."/>
            <person name="Tunlid A."/>
            <person name="Henrissat B."/>
            <person name="Grigoriev I.V."/>
            <person name="Hibbett D.S."/>
            <person name="Martin F."/>
        </authorList>
    </citation>
    <scope>NUCLEOTIDE SEQUENCE [LARGE SCALE GENOMIC DNA]</scope>
    <source>
        <strain evidence="3">Zn</strain>
    </source>
</reference>
<organism evidence="2 3">
    <name type="scientific">Oidiodendron maius (strain Zn)</name>
    <dbReference type="NCBI Taxonomy" id="913774"/>
    <lineage>
        <taxon>Eukaryota</taxon>
        <taxon>Fungi</taxon>
        <taxon>Dikarya</taxon>
        <taxon>Ascomycota</taxon>
        <taxon>Pezizomycotina</taxon>
        <taxon>Leotiomycetes</taxon>
        <taxon>Leotiomycetes incertae sedis</taxon>
        <taxon>Myxotrichaceae</taxon>
        <taxon>Oidiodendron</taxon>
    </lineage>
</organism>
<dbReference type="HOGENOM" id="CLU_2278272_0_0_1"/>
<proteinExistence type="predicted"/>
<evidence type="ECO:0000313" key="3">
    <source>
        <dbReference type="Proteomes" id="UP000054321"/>
    </source>
</evidence>
<dbReference type="EMBL" id="KN832873">
    <property type="protein sequence ID" value="KIN03321.1"/>
    <property type="molecule type" value="Genomic_DNA"/>
</dbReference>
<dbReference type="AlphaFoldDB" id="A0A0C3H558"/>
<dbReference type="Proteomes" id="UP000054321">
    <property type="component" value="Unassembled WGS sequence"/>
</dbReference>
<reference evidence="2 3" key="1">
    <citation type="submission" date="2014-04" db="EMBL/GenBank/DDBJ databases">
        <authorList>
            <consortium name="DOE Joint Genome Institute"/>
            <person name="Kuo A."/>
            <person name="Martino E."/>
            <person name="Perotto S."/>
            <person name="Kohler A."/>
            <person name="Nagy L.G."/>
            <person name="Floudas D."/>
            <person name="Copeland A."/>
            <person name="Barry K.W."/>
            <person name="Cichocki N."/>
            <person name="Veneault-Fourrey C."/>
            <person name="LaButti K."/>
            <person name="Lindquist E.A."/>
            <person name="Lipzen A."/>
            <person name="Lundell T."/>
            <person name="Morin E."/>
            <person name="Murat C."/>
            <person name="Sun H."/>
            <person name="Tunlid A."/>
            <person name="Henrissat B."/>
            <person name="Grigoriev I.V."/>
            <person name="Hibbett D.S."/>
            <person name="Martin F."/>
            <person name="Nordberg H.P."/>
            <person name="Cantor M.N."/>
            <person name="Hua S.X."/>
        </authorList>
    </citation>
    <scope>NUCLEOTIDE SEQUENCE [LARGE SCALE GENOMIC DNA]</scope>
    <source>
        <strain evidence="2 3">Zn</strain>
    </source>
</reference>
<evidence type="ECO:0000313" key="2">
    <source>
        <dbReference type="EMBL" id="KIN03321.1"/>
    </source>
</evidence>
<name>A0A0C3H558_OIDMZ</name>
<feature type="region of interest" description="Disordered" evidence="1">
    <location>
        <begin position="79"/>
        <end position="102"/>
    </location>
</feature>